<dbReference type="SUPFAM" id="SSF51621">
    <property type="entry name" value="Phosphoenolpyruvate/pyruvate domain"/>
    <property type="match status" value="1"/>
</dbReference>
<dbReference type="Proteomes" id="UP000236584">
    <property type="component" value="Chromosome"/>
</dbReference>
<dbReference type="OrthoDB" id="9667at2157"/>
<dbReference type="GeneID" id="35591095"/>
<dbReference type="PANTHER" id="PTHR42905">
    <property type="entry name" value="PHOSPHOENOLPYRUVATE CARBOXYLASE"/>
    <property type="match status" value="1"/>
</dbReference>
<dbReference type="Pfam" id="PF13714">
    <property type="entry name" value="PEP_mutase"/>
    <property type="match status" value="1"/>
</dbReference>
<dbReference type="PANTHER" id="PTHR42905:SF5">
    <property type="entry name" value="CARBOXYVINYL-CARBOXYPHOSPHONATE PHOSPHORYLMUTASE, CHLOROPLASTIC"/>
    <property type="match status" value="1"/>
</dbReference>
<reference evidence="1 2" key="1">
    <citation type="submission" date="2018-01" db="EMBL/GenBank/DDBJ databases">
        <title>Complete genome sequence of Salinigranum rubrum GX10T, an extremely halophilic archaeon isolated from a marine solar saltern.</title>
        <authorList>
            <person name="Han S."/>
        </authorList>
    </citation>
    <scope>NUCLEOTIDE SEQUENCE [LARGE SCALE GENOMIC DNA]</scope>
    <source>
        <strain evidence="1 2">GX10</strain>
    </source>
</reference>
<evidence type="ECO:0000313" key="2">
    <source>
        <dbReference type="Proteomes" id="UP000236584"/>
    </source>
</evidence>
<keyword evidence="2" id="KW-1185">Reference proteome</keyword>
<dbReference type="GO" id="GO:0016833">
    <property type="term" value="F:oxo-acid-lyase activity"/>
    <property type="evidence" value="ECO:0007669"/>
    <property type="project" value="UniProtKB-ARBA"/>
</dbReference>
<dbReference type="CDD" id="cd00377">
    <property type="entry name" value="ICL_PEPM"/>
    <property type="match status" value="1"/>
</dbReference>
<dbReference type="InterPro" id="IPR040442">
    <property type="entry name" value="Pyrv_kinase-like_dom_sf"/>
</dbReference>
<dbReference type="Gene3D" id="3.20.20.60">
    <property type="entry name" value="Phosphoenolpyruvate-binding domains"/>
    <property type="match status" value="1"/>
</dbReference>
<evidence type="ECO:0000313" key="1">
    <source>
        <dbReference type="EMBL" id="AUV80813.1"/>
    </source>
</evidence>
<dbReference type="EMBL" id="CP026309">
    <property type="protein sequence ID" value="AUV80813.1"/>
    <property type="molecule type" value="Genomic_DNA"/>
</dbReference>
<gene>
    <name evidence="1" type="ORF">C2R22_03360</name>
</gene>
<dbReference type="KEGG" id="srub:C2R22_03360"/>
<protein>
    <submittedName>
        <fullName evidence="1">Carboxyvinyl-carboxyphosphonate phosphorylmutase</fullName>
    </submittedName>
</protein>
<accession>A0A2I8VFV4</accession>
<dbReference type="InterPro" id="IPR015813">
    <property type="entry name" value="Pyrv/PenolPyrv_kinase-like_dom"/>
</dbReference>
<name>A0A2I8VFV4_9EURY</name>
<dbReference type="RefSeq" id="WP_103424500.1">
    <property type="nucleotide sequence ID" value="NZ_CP026309.1"/>
</dbReference>
<dbReference type="AlphaFoldDB" id="A0A2I8VFV4"/>
<organism evidence="1 2">
    <name type="scientific">Salinigranum rubrum</name>
    <dbReference type="NCBI Taxonomy" id="755307"/>
    <lineage>
        <taxon>Archaea</taxon>
        <taxon>Methanobacteriati</taxon>
        <taxon>Methanobacteriota</taxon>
        <taxon>Stenosarchaea group</taxon>
        <taxon>Halobacteria</taxon>
        <taxon>Halobacteriales</taxon>
        <taxon>Haloferacaceae</taxon>
        <taxon>Salinigranum</taxon>
    </lineage>
</organism>
<dbReference type="InterPro" id="IPR039556">
    <property type="entry name" value="ICL/PEPM"/>
</dbReference>
<proteinExistence type="predicted"/>
<dbReference type="FunFam" id="3.20.20.60:FF:000009">
    <property type="entry name" value="2-methylisocitrate lyase"/>
    <property type="match status" value="1"/>
</dbReference>
<sequence length="295" mass="31771">MKSTTRFRQLIERPEVLPALGGYDALSATVAEQAGGEVVYMSGSSVSTSVHGGPDVGLTTMTEMVERARSMVEAVDVPVFCDADTGYGNPLNVARTVESYERAGVAGVHIEDQTFPKRCGHFEGTDVVPVEEMEQKLRAATDARTDDDFVVIARTDARATAGLDAAIERGYAYADAGADVLFVEALRSEAELRRVAETVGGEVPLLANMTEGGKTPLYAAEEFEAFGYDVVLYPATGFKAAAKALQDVYREILTTGTQEGVMDRLLSWSERNELTGLDAVTEREQRYATDDSDAA</sequence>